<proteinExistence type="predicted"/>
<dbReference type="InterPro" id="IPR009061">
    <property type="entry name" value="DNA-bd_dom_put_sf"/>
</dbReference>
<dbReference type="EMBL" id="SNVX01000002">
    <property type="protein sequence ID" value="TDN60797.1"/>
    <property type="molecule type" value="Genomic_DNA"/>
</dbReference>
<protein>
    <submittedName>
        <fullName evidence="2">AlpA family transcriptional regulator</fullName>
    </submittedName>
</protein>
<reference evidence="2 3" key="1">
    <citation type="submission" date="2019-03" db="EMBL/GenBank/DDBJ databases">
        <title>Genomic analyses of the natural microbiome of Caenorhabditis elegans.</title>
        <authorList>
            <person name="Samuel B."/>
        </authorList>
    </citation>
    <scope>NUCLEOTIDE SEQUENCE [LARGE SCALE GENOMIC DNA]</scope>
    <source>
        <strain evidence="2 3">BIGb0156</strain>
    </source>
</reference>
<gene>
    <name evidence="2" type="ORF">EC847_102383</name>
</gene>
<dbReference type="SUPFAM" id="SSF46955">
    <property type="entry name" value="Putative DNA-binding domain"/>
    <property type="match status" value="1"/>
</dbReference>
<comment type="caution">
    <text evidence="2">The sequence shown here is derived from an EMBL/GenBank/DDBJ whole genome shotgun (WGS) entry which is preliminary data.</text>
</comment>
<keyword evidence="3" id="KW-1185">Reference proteome</keyword>
<dbReference type="Pfam" id="PF05930">
    <property type="entry name" value="Phage_AlpA"/>
    <property type="match status" value="1"/>
</dbReference>
<dbReference type="AlphaFoldDB" id="A0A4R6ENL4"/>
<evidence type="ECO:0000313" key="2">
    <source>
        <dbReference type="EMBL" id="TDN60797.1"/>
    </source>
</evidence>
<dbReference type="Proteomes" id="UP000295530">
    <property type="component" value="Unassembled WGS sequence"/>
</dbReference>
<evidence type="ECO:0000256" key="1">
    <source>
        <dbReference type="SAM" id="MobiDB-lite"/>
    </source>
</evidence>
<sequence>MKGAFGKKELLAVVPLSWSTIDRMERSGEFPQRFWITDRRCAWNSEEVERWLDQRQAKSTTAYTGKKPPVEMRSYRPVSNAA</sequence>
<dbReference type="RefSeq" id="WP_133460555.1">
    <property type="nucleotide sequence ID" value="NZ_SNVX01000002.1"/>
</dbReference>
<dbReference type="InterPro" id="IPR010260">
    <property type="entry name" value="AlpA"/>
</dbReference>
<dbReference type="OrthoDB" id="5986966at2"/>
<name>A0A4R6ENL4_SCAGO</name>
<feature type="region of interest" description="Disordered" evidence="1">
    <location>
        <begin position="57"/>
        <end position="82"/>
    </location>
</feature>
<accession>A0A4R6ENL4</accession>
<evidence type="ECO:0000313" key="3">
    <source>
        <dbReference type="Proteomes" id="UP000295530"/>
    </source>
</evidence>
<organism evidence="2 3">
    <name type="scientific">Scandinavium goeteborgense</name>
    <dbReference type="NCBI Taxonomy" id="1851514"/>
    <lineage>
        <taxon>Bacteria</taxon>
        <taxon>Pseudomonadati</taxon>
        <taxon>Pseudomonadota</taxon>
        <taxon>Gammaproteobacteria</taxon>
        <taxon>Enterobacterales</taxon>
        <taxon>Enterobacteriaceae</taxon>
        <taxon>Scandinavium</taxon>
    </lineage>
</organism>